<dbReference type="GO" id="GO:0007165">
    <property type="term" value="P:signal transduction"/>
    <property type="evidence" value="ECO:0007669"/>
    <property type="project" value="InterPro"/>
</dbReference>
<dbReference type="InterPro" id="IPR029071">
    <property type="entry name" value="Ubiquitin-like_domsf"/>
</dbReference>
<protein>
    <submittedName>
        <fullName evidence="3">Diacylglycerol kinase</fullName>
    </submittedName>
</protein>
<dbReference type="EMBL" id="JABEBT010000204">
    <property type="protein sequence ID" value="KAF7624742.1"/>
    <property type="molecule type" value="Genomic_DNA"/>
</dbReference>
<accession>A0A8S9ZAF0</accession>
<feature type="domain" description="Ras-associating" evidence="2">
    <location>
        <begin position="64"/>
        <end position="143"/>
    </location>
</feature>
<keyword evidence="3" id="KW-0418">Kinase</keyword>
<dbReference type="OrthoDB" id="242257at2759"/>
<feature type="region of interest" description="Disordered" evidence="1">
    <location>
        <begin position="26"/>
        <end position="64"/>
    </location>
</feature>
<organism evidence="3 4">
    <name type="scientific">Meloidogyne graminicola</name>
    <dbReference type="NCBI Taxonomy" id="189291"/>
    <lineage>
        <taxon>Eukaryota</taxon>
        <taxon>Metazoa</taxon>
        <taxon>Ecdysozoa</taxon>
        <taxon>Nematoda</taxon>
        <taxon>Chromadorea</taxon>
        <taxon>Rhabditida</taxon>
        <taxon>Tylenchina</taxon>
        <taxon>Tylenchomorpha</taxon>
        <taxon>Tylenchoidea</taxon>
        <taxon>Meloidogynidae</taxon>
        <taxon>Meloidogyninae</taxon>
        <taxon>Meloidogyne</taxon>
    </lineage>
</organism>
<feature type="compositionally biased region" description="Basic and acidic residues" evidence="1">
    <location>
        <begin position="45"/>
        <end position="59"/>
    </location>
</feature>
<proteinExistence type="predicted"/>
<evidence type="ECO:0000256" key="1">
    <source>
        <dbReference type="SAM" id="MobiDB-lite"/>
    </source>
</evidence>
<dbReference type="GO" id="GO:0016301">
    <property type="term" value="F:kinase activity"/>
    <property type="evidence" value="ECO:0007669"/>
    <property type="project" value="UniProtKB-KW"/>
</dbReference>
<dbReference type="InterPro" id="IPR000159">
    <property type="entry name" value="RA_dom"/>
</dbReference>
<name>A0A8S9ZAF0_9BILA</name>
<dbReference type="SUPFAM" id="SSF54236">
    <property type="entry name" value="Ubiquitin-like"/>
    <property type="match status" value="1"/>
</dbReference>
<keyword evidence="4" id="KW-1185">Reference proteome</keyword>
<dbReference type="Pfam" id="PF00788">
    <property type="entry name" value="RA"/>
    <property type="match status" value="1"/>
</dbReference>
<comment type="caution">
    <text evidence="3">The sequence shown here is derived from an EMBL/GenBank/DDBJ whole genome shotgun (WGS) entry which is preliminary data.</text>
</comment>
<dbReference type="AlphaFoldDB" id="A0A8S9ZAF0"/>
<reference evidence="3" key="1">
    <citation type="journal article" date="2020" name="Ecol. Evol.">
        <title>Genome structure and content of the rice root-knot nematode (Meloidogyne graminicola).</title>
        <authorList>
            <person name="Phan N.T."/>
            <person name="Danchin E.G.J."/>
            <person name="Klopp C."/>
            <person name="Perfus-Barbeoch L."/>
            <person name="Kozlowski D.K."/>
            <person name="Koutsovoulos G.D."/>
            <person name="Lopez-Roques C."/>
            <person name="Bouchez O."/>
            <person name="Zahm M."/>
            <person name="Besnard G."/>
            <person name="Bellafiore S."/>
        </authorList>
    </citation>
    <scope>NUCLEOTIDE SEQUENCE</scope>
    <source>
        <strain evidence="3">VN-18</strain>
    </source>
</reference>
<evidence type="ECO:0000313" key="3">
    <source>
        <dbReference type="EMBL" id="KAF7624742.1"/>
    </source>
</evidence>
<dbReference type="Proteomes" id="UP000605970">
    <property type="component" value="Unassembled WGS sequence"/>
</dbReference>
<evidence type="ECO:0000259" key="2">
    <source>
        <dbReference type="Pfam" id="PF00788"/>
    </source>
</evidence>
<evidence type="ECO:0000313" key="4">
    <source>
        <dbReference type="Proteomes" id="UP000605970"/>
    </source>
</evidence>
<gene>
    <name evidence="3" type="ORF">Mgra_00009980</name>
</gene>
<sequence length="169" mass="19416">MLPPNAVTTPRAELPMDLLLNIHTTTDDIQNNNEGRKASSPSRHPGTDEKDEREAREDRDSDDQLLLRIFDGNSSPLRNKISKTAYVPKTASCDQIRDIAMRRFHICDSNRENYYITQAPHEPGDEEEPLEDPIPLRNVKSLRENVLKYSCVTVMMTQIKQLFEYMEVG</sequence>
<keyword evidence="3" id="KW-0808">Transferase</keyword>